<dbReference type="Proteomes" id="UP000232883">
    <property type="component" value="Chromosome"/>
</dbReference>
<sequence>MFRFLAGIALSLVPQLVQAQETVYSLIPDSTQARVAPVSRARQLVKAGIGLPLFRQSSVSPPFKTLGLDVTLERKIASGLAVVVGLETQYSFSQYAQLYTVELPIGLRYYFSVGKKMKQRNDPHGFFSYYVSLQTHNALFSSLFYDTPNPNVQRYHRGQILDHDTNVGKYDEAFNMMQHAYFQIGSQFKLSGNAYLDINAALPIRKLVYTKSDYTLATPAYINIKYGIAWPK</sequence>
<dbReference type="OrthoDB" id="949971at2"/>
<name>A0A2K8YV64_9BACT</name>
<accession>A0A2K8YV64</accession>
<feature type="signal peptide" evidence="1">
    <location>
        <begin position="1"/>
        <end position="19"/>
    </location>
</feature>
<reference evidence="2 3" key="1">
    <citation type="submission" date="2017-11" db="EMBL/GenBank/DDBJ databases">
        <title>Taxonomic description and genome sequences of Spirosoma HA7 sp. nov., isolated from pollen microhabitat of Corylus avellana.</title>
        <authorList>
            <person name="Ambika Manirajan B."/>
            <person name="Suarez C."/>
            <person name="Ratering S."/>
            <person name="Geissler-Plaum R."/>
            <person name="Cardinale M."/>
            <person name="Sylvia S."/>
        </authorList>
    </citation>
    <scope>NUCLEOTIDE SEQUENCE [LARGE SCALE GENOMIC DNA]</scope>
    <source>
        <strain evidence="2 3">HA7</strain>
    </source>
</reference>
<organism evidence="2 3">
    <name type="scientific">Spirosoma pollinicola</name>
    <dbReference type="NCBI Taxonomy" id="2057025"/>
    <lineage>
        <taxon>Bacteria</taxon>
        <taxon>Pseudomonadati</taxon>
        <taxon>Bacteroidota</taxon>
        <taxon>Cytophagia</taxon>
        <taxon>Cytophagales</taxon>
        <taxon>Cytophagaceae</taxon>
        <taxon>Spirosoma</taxon>
    </lineage>
</organism>
<evidence type="ECO:0000256" key="1">
    <source>
        <dbReference type="SAM" id="SignalP"/>
    </source>
</evidence>
<keyword evidence="1" id="KW-0732">Signal</keyword>
<evidence type="ECO:0000313" key="3">
    <source>
        <dbReference type="Proteomes" id="UP000232883"/>
    </source>
</evidence>
<gene>
    <name evidence="2" type="ORF">CWM47_06660</name>
</gene>
<dbReference type="AlphaFoldDB" id="A0A2K8YV64"/>
<keyword evidence="3" id="KW-1185">Reference proteome</keyword>
<protein>
    <recommendedName>
        <fullName evidence="4">Outer membrane protein beta-barrel domain-containing protein</fullName>
    </recommendedName>
</protein>
<dbReference type="RefSeq" id="WP_100987243.1">
    <property type="nucleotide sequence ID" value="NZ_CP025096.1"/>
</dbReference>
<feature type="chain" id="PRO_5015004929" description="Outer membrane protein beta-barrel domain-containing protein" evidence="1">
    <location>
        <begin position="20"/>
        <end position="232"/>
    </location>
</feature>
<dbReference type="KEGG" id="spir:CWM47_06660"/>
<evidence type="ECO:0008006" key="4">
    <source>
        <dbReference type="Google" id="ProtNLM"/>
    </source>
</evidence>
<dbReference type="EMBL" id="CP025096">
    <property type="protein sequence ID" value="AUD01522.1"/>
    <property type="molecule type" value="Genomic_DNA"/>
</dbReference>
<evidence type="ECO:0000313" key="2">
    <source>
        <dbReference type="EMBL" id="AUD01522.1"/>
    </source>
</evidence>
<proteinExistence type="predicted"/>